<dbReference type="SUPFAM" id="SSF46774">
    <property type="entry name" value="ARID-like"/>
    <property type="match status" value="1"/>
</dbReference>
<dbReference type="GO" id="GO:0003677">
    <property type="term" value="F:DNA binding"/>
    <property type="evidence" value="ECO:0007669"/>
    <property type="project" value="InterPro"/>
</dbReference>
<name>A0A151UCP9_CAJCA</name>
<dbReference type="STRING" id="3821.A0A151UCP9"/>
<dbReference type="EMBL" id="CM003603">
    <property type="protein sequence ID" value="KYP77093.1"/>
    <property type="molecule type" value="Genomic_DNA"/>
</dbReference>
<dbReference type="Proteomes" id="UP000075243">
    <property type="component" value="Chromosome 1"/>
</dbReference>
<reference evidence="2 3" key="1">
    <citation type="journal article" date="2012" name="Nat. Biotechnol.">
        <title>Draft genome sequence of pigeonpea (Cajanus cajan), an orphan legume crop of resource-poor farmers.</title>
        <authorList>
            <person name="Varshney R.K."/>
            <person name="Chen W."/>
            <person name="Li Y."/>
            <person name="Bharti A.K."/>
            <person name="Saxena R.K."/>
            <person name="Schlueter J.A."/>
            <person name="Donoghue M.T."/>
            <person name="Azam S."/>
            <person name="Fan G."/>
            <person name="Whaley A.M."/>
            <person name="Farmer A.D."/>
            <person name="Sheridan J."/>
            <person name="Iwata A."/>
            <person name="Tuteja R."/>
            <person name="Penmetsa R.V."/>
            <person name="Wu W."/>
            <person name="Upadhyaya H.D."/>
            <person name="Yang S.P."/>
            <person name="Shah T."/>
            <person name="Saxena K.B."/>
            <person name="Michael T."/>
            <person name="McCombie W.R."/>
            <person name="Yang B."/>
            <person name="Zhang G."/>
            <person name="Yang H."/>
            <person name="Wang J."/>
            <person name="Spillane C."/>
            <person name="Cook D.R."/>
            <person name="May G.D."/>
            <person name="Xu X."/>
            <person name="Jackson S.A."/>
        </authorList>
    </citation>
    <scope>NUCLEOTIDE SEQUENCE [LARGE SCALE GENOMIC DNA]</scope>
    <source>
        <strain evidence="3">cv. Asha</strain>
    </source>
</reference>
<accession>A0A151UCP9</accession>
<dbReference type="PROSITE" id="PS51011">
    <property type="entry name" value="ARID"/>
    <property type="match status" value="1"/>
</dbReference>
<protein>
    <recommendedName>
        <fullName evidence="1">ARID domain-containing protein</fullName>
    </recommendedName>
</protein>
<keyword evidence="3" id="KW-1185">Reference proteome</keyword>
<dbReference type="Gene3D" id="1.10.150.60">
    <property type="entry name" value="ARID DNA-binding domain"/>
    <property type="match status" value="1"/>
</dbReference>
<evidence type="ECO:0000313" key="2">
    <source>
        <dbReference type="EMBL" id="KYP77093.1"/>
    </source>
</evidence>
<sequence length="132" mass="14759">MLGKRKHVNLYKLFLVVRGKGGYDTICSWRLWEQVGKELGLGVSVGVFVKLVYSNYLSVLDVWMKKFPKSKVAPEYGKGYENGGCPGSKMLDHEMNESTLKKIGEGNDAMEVEEEFDGGKMLVEEVMDVSNG</sequence>
<dbReference type="AlphaFoldDB" id="A0A151UCP9"/>
<dbReference type="Pfam" id="PF01388">
    <property type="entry name" value="ARID"/>
    <property type="match status" value="1"/>
</dbReference>
<dbReference type="Gramene" id="C.cajan_20741.t">
    <property type="protein sequence ID" value="C.cajan_20741.t"/>
    <property type="gene ID" value="C.cajan_20741"/>
</dbReference>
<evidence type="ECO:0000259" key="1">
    <source>
        <dbReference type="PROSITE" id="PS51011"/>
    </source>
</evidence>
<dbReference type="CDD" id="cd16100">
    <property type="entry name" value="ARID"/>
    <property type="match status" value="1"/>
</dbReference>
<gene>
    <name evidence="2" type="ORF">KK1_021362</name>
</gene>
<organism evidence="2 3">
    <name type="scientific">Cajanus cajan</name>
    <name type="common">Pigeon pea</name>
    <name type="synonym">Cajanus indicus</name>
    <dbReference type="NCBI Taxonomy" id="3821"/>
    <lineage>
        <taxon>Eukaryota</taxon>
        <taxon>Viridiplantae</taxon>
        <taxon>Streptophyta</taxon>
        <taxon>Embryophyta</taxon>
        <taxon>Tracheophyta</taxon>
        <taxon>Spermatophyta</taxon>
        <taxon>Magnoliopsida</taxon>
        <taxon>eudicotyledons</taxon>
        <taxon>Gunneridae</taxon>
        <taxon>Pentapetalae</taxon>
        <taxon>rosids</taxon>
        <taxon>fabids</taxon>
        <taxon>Fabales</taxon>
        <taxon>Fabaceae</taxon>
        <taxon>Papilionoideae</taxon>
        <taxon>50 kb inversion clade</taxon>
        <taxon>NPAAA clade</taxon>
        <taxon>indigoferoid/millettioid clade</taxon>
        <taxon>Phaseoleae</taxon>
        <taxon>Cajanus</taxon>
    </lineage>
</organism>
<feature type="domain" description="ARID" evidence="1">
    <location>
        <begin position="1"/>
        <end position="65"/>
    </location>
</feature>
<evidence type="ECO:0000313" key="3">
    <source>
        <dbReference type="Proteomes" id="UP000075243"/>
    </source>
</evidence>
<dbReference type="InterPro" id="IPR001606">
    <property type="entry name" value="ARID_dom"/>
</dbReference>
<dbReference type="InterPro" id="IPR036431">
    <property type="entry name" value="ARID_dom_sf"/>
</dbReference>
<proteinExistence type="predicted"/>